<organism evidence="3 4">
    <name type="scientific">Cohnella boryungensis</name>
    <dbReference type="NCBI Taxonomy" id="768479"/>
    <lineage>
        <taxon>Bacteria</taxon>
        <taxon>Bacillati</taxon>
        <taxon>Bacillota</taxon>
        <taxon>Bacilli</taxon>
        <taxon>Bacillales</taxon>
        <taxon>Paenibacillaceae</taxon>
        <taxon>Cohnella</taxon>
    </lineage>
</organism>
<proteinExistence type="predicted"/>
<keyword evidence="2" id="KW-0472">Membrane</keyword>
<accession>A0ABV8SD79</accession>
<dbReference type="Proteomes" id="UP001595755">
    <property type="component" value="Unassembled WGS sequence"/>
</dbReference>
<evidence type="ECO:0008006" key="5">
    <source>
        <dbReference type="Google" id="ProtNLM"/>
    </source>
</evidence>
<keyword evidence="2" id="KW-1133">Transmembrane helix</keyword>
<keyword evidence="2" id="KW-0812">Transmembrane</keyword>
<sequence>MKDTRPEWYKSAKDGLETAVFTEEMKLAVNRRIEQAEPRKKYGLWLAVGAAVAVCAVAILLLTPLGSIGEPPSPAGTDTPAPTLESPPPASPESSPSPDSSPLIADKEIKLAYDSPEGSLGSYPVELERIQAARIDKAFIVVKKVIEVDQLGNYWVYVKREGDTQLYAGMPIGDSDVLGELYEIGPVGELPYLDDVQITKSNLFGEFHLRIYGACGANCVTNNWIHFEEDVPGVPISDFRLSAHAQEIDIDEDGIPEVVASESSTIGKAQVYKRFGERILFTDVNAALDAEHPNSVVYDGNRRTFTAIFSDRTLEYQYKKGEDALVLSYDSSYDSSMDTDTDYLLIGGLYDGTNAIKLETADGAYNALWFKDPLQQFGFYLPERIKPIKFEDGFEYGTEDGRSLIQLRPADDSSLPYLRKEEDLSAYVDYLGSEFWGDKQTIRYDYFVYEYDAEHRTFVAIRYDVADAADIRPLLLSVAANIRYAPDVP</sequence>
<evidence type="ECO:0000313" key="4">
    <source>
        <dbReference type="Proteomes" id="UP001595755"/>
    </source>
</evidence>
<evidence type="ECO:0000256" key="1">
    <source>
        <dbReference type="SAM" id="MobiDB-lite"/>
    </source>
</evidence>
<dbReference type="RefSeq" id="WP_204601140.1">
    <property type="nucleotide sequence ID" value="NZ_JBHSED010000040.1"/>
</dbReference>
<evidence type="ECO:0000313" key="3">
    <source>
        <dbReference type="EMBL" id="MFC4305536.1"/>
    </source>
</evidence>
<protein>
    <recommendedName>
        <fullName evidence="5">VCBS repeat-containing protein</fullName>
    </recommendedName>
</protein>
<gene>
    <name evidence="3" type="ORF">ACFO1S_19065</name>
</gene>
<evidence type="ECO:0000256" key="2">
    <source>
        <dbReference type="SAM" id="Phobius"/>
    </source>
</evidence>
<keyword evidence="4" id="KW-1185">Reference proteome</keyword>
<feature type="compositionally biased region" description="Low complexity" evidence="1">
    <location>
        <begin position="92"/>
        <end position="101"/>
    </location>
</feature>
<feature type="region of interest" description="Disordered" evidence="1">
    <location>
        <begin position="69"/>
        <end position="101"/>
    </location>
</feature>
<dbReference type="EMBL" id="JBHSED010000040">
    <property type="protein sequence ID" value="MFC4305536.1"/>
    <property type="molecule type" value="Genomic_DNA"/>
</dbReference>
<comment type="caution">
    <text evidence="3">The sequence shown here is derived from an EMBL/GenBank/DDBJ whole genome shotgun (WGS) entry which is preliminary data.</text>
</comment>
<reference evidence="4" key="1">
    <citation type="journal article" date="2019" name="Int. J. Syst. Evol. Microbiol.">
        <title>The Global Catalogue of Microorganisms (GCM) 10K type strain sequencing project: providing services to taxonomists for standard genome sequencing and annotation.</title>
        <authorList>
            <consortium name="The Broad Institute Genomics Platform"/>
            <consortium name="The Broad Institute Genome Sequencing Center for Infectious Disease"/>
            <person name="Wu L."/>
            <person name="Ma J."/>
        </authorList>
    </citation>
    <scope>NUCLEOTIDE SEQUENCE [LARGE SCALE GENOMIC DNA]</scope>
    <source>
        <strain evidence="4">CGMCC 4.1641</strain>
    </source>
</reference>
<feature type="transmembrane region" description="Helical" evidence="2">
    <location>
        <begin position="42"/>
        <end position="62"/>
    </location>
</feature>
<name>A0ABV8SD79_9BACL</name>